<protein>
    <submittedName>
        <fullName evidence="1">Uncharacterized protein</fullName>
    </submittedName>
</protein>
<organism evidence="1 2">
    <name type="scientific">Neptuniibacter pectenicola</name>
    <dbReference type="NCBI Taxonomy" id="1806669"/>
    <lineage>
        <taxon>Bacteria</taxon>
        <taxon>Pseudomonadati</taxon>
        <taxon>Pseudomonadota</taxon>
        <taxon>Gammaproteobacteria</taxon>
        <taxon>Oceanospirillales</taxon>
        <taxon>Oceanospirillaceae</taxon>
        <taxon>Neptuniibacter</taxon>
    </lineage>
</organism>
<comment type="caution">
    <text evidence="1">The sequence shown here is derived from an EMBL/GenBank/DDBJ whole genome shotgun (WGS) entry which is preliminary data.</text>
</comment>
<name>A0ABU9TNF9_9GAMM</name>
<reference evidence="1 2" key="1">
    <citation type="submission" date="2024-03" db="EMBL/GenBank/DDBJ databases">
        <title>Community enrichment and isolation of bacterial strains for fucoidan degradation.</title>
        <authorList>
            <person name="Sichert A."/>
        </authorList>
    </citation>
    <scope>NUCLEOTIDE SEQUENCE [LARGE SCALE GENOMIC DNA]</scope>
    <source>
        <strain evidence="1 2">AS76</strain>
    </source>
</reference>
<dbReference type="Proteomes" id="UP001449225">
    <property type="component" value="Unassembled WGS sequence"/>
</dbReference>
<keyword evidence="2" id="KW-1185">Reference proteome</keyword>
<evidence type="ECO:0000313" key="1">
    <source>
        <dbReference type="EMBL" id="MEM5535258.1"/>
    </source>
</evidence>
<sequence>MSYRIGVPWIAVRESLHHAIEKSKVWPELLKDLPLHEAHKKTLKGALGETSGGL</sequence>
<dbReference type="RefSeq" id="WP_342853618.1">
    <property type="nucleotide sequence ID" value="NZ_JBBMRA010000001.1"/>
</dbReference>
<dbReference type="EMBL" id="JBBMRA010000001">
    <property type="protein sequence ID" value="MEM5535258.1"/>
    <property type="molecule type" value="Genomic_DNA"/>
</dbReference>
<proteinExistence type="predicted"/>
<evidence type="ECO:0000313" key="2">
    <source>
        <dbReference type="Proteomes" id="UP001449225"/>
    </source>
</evidence>
<accession>A0ABU9TNF9</accession>
<gene>
    <name evidence="1" type="ORF">WNY58_02525</name>
</gene>